<dbReference type="InterPro" id="IPR001647">
    <property type="entry name" value="HTH_TetR"/>
</dbReference>
<dbReference type="GO" id="GO:0000976">
    <property type="term" value="F:transcription cis-regulatory region binding"/>
    <property type="evidence" value="ECO:0007669"/>
    <property type="project" value="TreeGrafter"/>
</dbReference>
<dbReference type="InterPro" id="IPR036271">
    <property type="entry name" value="Tet_transcr_reg_TetR-rel_C_sf"/>
</dbReference>
<dbReference type="InterPro" id="IPR049445">
    <property type="entry name" value="TetR_SbtR-like_C"/>
</dbReference>
<dbReference type="Pfam" id="PF00440">
    <property type="entry name" value="TetR_N"/>
    <property type="match status" value="1"/>
</dbReference>
<keyword evidence="1" id="KW-0805">Transcription regulation</keyword>
<feature type="domain" description="HTH tetR-type" evidence="5">
    <location>
        <begin position="9"/>
        <end position="67"/>
    </location>
</feature>
<sequence>MASKRSDAKQNRAHLLAVARAMAKDGEVPSFNELAKKAEVGVGTVYRHFADQQALLAGLVEEQLEDFRAFIEHAVANEDVDAALEELFRGAVELVVHRPLVARVLAGSKDEFRAMETKVEAVVTRAKKAKVIRPDVGVGDFKRLVCGIELAARVGPQPREAAQRYVEIVLAGIRL</sequence>
<dbReference type="SUPFAM" id="SSF48498">
    <property type="entry name" value="Tetracyclin repressor-like, C-terminal domain"/>
    <property type="match status" value="1"/>
</dbReference>
<protein>
    <submittedName>
        <fullName evidence="6">Transcriptional regulator</fullName>
    </submittedName>
</protein>
<dbReference type="PROSITE" id="PS50977">
    <property type="entry name" value="HTH_TETR_2"/>
    <property type="match status" value="1"/>
</dbReference>
<evidence type="ECO:0000256" key="1">
    <source>
        <dbReference type="ARBA" id="ARBA00023015"/>
    </source>
</evidence>
<feature type="DNA-binding region" description="H-T-H motif" evidence="4">
    <location>
        <begin position="30"/>
        <end position="49"/>
    </location>
</feature>
<reference evidence="6 7" key="1">
    <citation type="submission" date="2017-06" db="EMBL/GenBank/DDBJ databases">
        <title>Sequencing and comparative analysis of myxobacterial genomes.</title>
        <authorList>
            <person name="Rupp O."/>
            <person name="Goesmann A."/>
            <person name="Sogaard-Andersen L."/>
        </authorList>
    </citation>
    <scope>NUCLEOTIDE SEQUENCE [LARGE SCALE GENOMIC DNA]</scope>
    <source>
        <strain evidence="6 7">DSM 52655</strain>
    </source>
</reference>
<proteinExistence type="predicted"/>
<keyword evidence="3" id="KW-0804">Transcription</keyword>
<evidence type="ECO:0000313" key="7">
    <source>
        <dbReference type="Proteomes" id="UP000217257"/>
    </source>
</evidence>
<accession>A0A250IXI2</accession>
<evidence type="ECO:0000256" key="4">
    <source>
        <dbReference type="PROSITE-ProRule" id="PRU00335"/>
    </source>
</evidence>
<dbReference type="KEGG" id="cfus:CYFUS_001362"/>
<evidence type="ECO:0000259" key="5">
    <source>
        <dbReference type="PROSITE" id="PS50977"/>
    </source>
</evidence>
<dbReference type="GO" id="GO:0003700">
    <property type="term" value="F:DNA-binding transcription factor activity"/>
    <property type="evidence" value="ECO:0007669"/>
    <property type="project" value="TreeGrafter"/>
</dbReference>
<evidence type="ECO:0000256" key="2">
    <source>
        <dbReference type="ARBA" id="ARBA00023125"/>
    </source>
</evidence>
<dbReference type="Proteomes" id="UP000217257">
    <property type="component" value="Chromosome"/>
</dbReference>
<gene>
    <name evidence="6" type="ORF">CYFUS_001362</name>
</gene>
<dbReference type="EMBL" id="CP022098">
    <property type="protein sequence ID" value="ATB35948.1"/>
    <property type="molecule type" value="Genomic_DNA"/>
</dbReference>
<evidence type="ECO:0000256" key="3">
    <source>
        <dbReference type="ARBA" id="ARBA00023163"/>
    </source>
</evidence>
<evidence type="ECO:0000313" key="6">
    <source>
        <dbReference type="EMBL" id="ATB35948.1"/>
    </source>
</evidence>
<dbReference type="Gene3D" id="1.10.357.10">
    <property type="entry name" value="Tetracycline Repressor, domain 2"/>
    <property type="match status" value="1"/>
</dbReference>
<dbReference type="InterPro" id="IPR050109">
    <property type="entry name" value="HTH-type_TetR-like_transc_reg"/>
</dbReference>
<name>A0A250IXI2_9BACT</name>
<dbReference type="Pfam" id="PF21597">
    <property type="entry name" value="TetR_C_43"/>
    <property type="match status" value="1"/>
</dbReference>
<dbReference type="PANTHER" id="PTHR30055:SF234">
    <property type="entry name" value="HTH-TYPE TRANSCRIPTIONAL REGULATOR BETI"/>
    <property type="match status" value="1"/>
</dbReference>
<organism evidence="6 7">
    <name type="scientific">Cystobacter fuscus</name>
    <dbReference type="NCBI Taxonomy" id="43"/>
    <lineage>
        <taxon>Bacteria</taxon>
        <taxon>Pseudomonadati</taxon>
        <taxon>Myxococcota</taxon>
        <taxon>Myxococcia</taxon>
        <taxon>Myxococcales</taxon>
        <taxon>Cystobacterineae</taxon>
        <taxon>Archangiaceae</taxon>
        <taxon>Cystobacter</taxon>
    </lineage>
</organism>
<dbReference type="PANTHER" id="PTHR30055">
    <property type="entry name" value="HTH-TYPE TRANSCRIPTIONAL REGULATOR RUTR"/>
    <property type="match status" value="1"/>
</dbReference>
<dbReference type="InterPro" id="IPR009057">
    <property type="entry name" value="Homeodomain-like_sf"/>
</dbReference>
<keyword evidence="2 4" id="KW-0238">DNA-binding</keyword>
<dbReference type="SUPFAM" id="SSF46689">
    <property type="entry name" value="Homeodomain-like"/>
    <property type="match status" value="1"/>
</dbReference>
<dbReference type="AlphaFoldDB" id="A0A250IXI2"/>